<keyword evidence="1" id="KW-0175">Coiled coil</keyword>
<proteinExistence type="predicted"/>
<evidence type="ECO:0000313" key="4">
    <source>
        <dbReference type="Proteomes" id="UP000192505"/>
    </source>
</evidence>
<protein>
    <submittedName>
        <fullName evidence="3">Uncharacterized protein</fullName>
    </submittedName>
</protein>
<name>A0A1W9KRU7_9BURK</name>
<feature type="coiled-coil region" evidence="1">
    <location>
        <begin position="35"/>
        <end position="143"/>
    </location>
</feature>
<keyword evidence="2" id="KW-0732">Signal</keyword>
<evidence type="ECO:0000256" key="2">
    <source>
        <dbReference type="SAM" id="SignalP"/>
    </source>
</evidence>
<feature type="chain" id="PRO_5010880425" evidence="2">
    <location>
        <begin position="25"/>
        <end position="218"/>
    </location>
</feature>
<accession>A0A1W9KRU7</accession>
<dbReference type="AlphaFoldDB" id="A0A1W9KRU7"/>
<evidence type="ECO:0000313" key="3">
    <source>
        <dbReference type="EMBL" id="OQW86649.1"/>
    </source>
</evidence>
<sequence>MVRDFFRYSTLALLTVSLSGLALAQDQTSRERQAARRAQQQVQKVTKDLATAQEKLTAIEAEKTKLTEDLDGAEARAGAASGRAQKLQQQLQAITVERDALLQQSAEQKTASDQRIAELNTRLTQLERDLSAAQEKGKQLEAVRVNQVKQIAACEDRNAKLYAVGRSVIDECRDRSAGDTLLRLEPFTGIARVDIENRLEAQRDLLDAQKTLPGSTSN</sequence>
<evidence type="ECO:0000256" key="1">
    <source>
        <dbReference type="SAM" id="Coils"/>
    </source>
</evidence>
<comment type="caution">
    <text evidence="3">The sequence shown here is derived from an EMBL/GenBank/DDBJ whole genome shotgun (WGS) entry which is preliminary data.</text>
</comment>
<gene>
    <name evidence="3" type="ORF">BWK72_16310</name>
</gene>
<dbReference type="Gene3D" id="1.10.287.1490">
    <property type="match status" value="1"/>
</dbReference>
<dbReference type="EMBL" id="MTEI01000014">
    <property type="protein sequence ID" value="OQW86649.1"/>
    <property type="molecule type" value="Genomic_DNA"/>
</dbReference>
<dbReference type="Proteomes" id="UP000192505">
    <property type="component" value="Unassembled WGS sequence"/>
</dbReference>
<organism evidence="3 4">
    <name type="scientific">Rhodoferax ferrireducens</name>
    <dbReference type="NCBI Taxonomy" id="192843"/>
    <lineage>
        <taxon>Bacteria</taxon>
        <taxon>Pseudomonadati</taxon>
        <taxon>Pseudomonadota</taxon>
        <taxon>Betaproteobacteria</taxon>
        <taxon>Burkholderiales</taxon>
        <taxon>Comamonadaceae</taxon>
        <taxon>Rhodoferax</taxon>
    </lineage>
</organism>
<reference evidence="3 4" key="1">
    <citation type="submission" date="2017-01" db="EMBL/GenBank/DDBJ databases">
        <title>Novel large sulfur bacteria in the metagenomes of groundwater-fed chemosynthetic microbial mats in the Lake Huron basin.</title>
        <authorList>
            <person name="Sharrar A.M."/>
            <person name="Flood B.E."/>
            <person name="Bailey J.V."/>
            <person name="Jones D.S."/>
            <person name="Biddanda B."/>
            <person name="Ruberg S.A."/>
            <person name="Marcus D.N."/>
            <person name="Dick G.J."/>
        </authorList>
    </citation>
    <scope>NUCLEOTIDE SEQUENCE [LARGE SCALE GENOMIC DNA]</scope>
    <source>
        <strain evidence="3">A7</strain>
    </source>
</reference>
<feature type="signal peptide" evidence="2">
    <location>
        <begin position="1"/>
        <end position="24"/>
    </location>
</feature>